<evidence type="ECO:0000256" key="1">
    <source>
        <dbReference type="SAM" id="Phobius"/>
    </source>
</evidence>
<dbReference type="STRING" id="1618392.UW41_C0021G0014"/>
<feature type="transmembrane region" description="Helical" evidence="1">
    <location>
        <begin position="54"/>
        <end position="72"/>
    </location>
</feature>
<keyword evidence="1" id="KW-1133">Transmembrane helix</keyword>
<protein>
    <submittedName>
        <fullName evidence="2">Uncharacterized protein</fullName>
    </submittedName>
</protein>
<dbReference type="InterPro" id="IPR043716">
    <property type="entry name" value="DUF5657"/>
</dbReference>
<reference evidence="2 3" key="1">
    <citation type="journal article" date="2015" name="Nature">
        <title>rRNA introns, odd ribosomes, and small enigmatic genomes across a large radiation of phyla.</title>
        <authorList>
            <person name="Brown C.T."/>
            <person name="Hug L.A."/>
            <person name="Thomas B.C."/>
            <person name="Sharon I."/>
            <person name="Castelle C.J."/>
            <person name="Singh A."/>
            <person name="Wilkins M.J."/>
            <person name="Williams K.H."/>
            <person name="Banfield J.F."/>
        </authorList>
    </citation>
    <scope>NUCLEOTIDE SEQUENCE [LARGE SCALE GENOMIC DNA]</scope>
</reference>
<name>A0A0G1HPW4_9BACT</name>
<keyword evidence="1" id="KW-0812">Transmembrane</keyword>
<dbReference type="EMBL" id="LCIE01000021">
    <property type="protein sequence ID" value="KKT48688.1"/>
    <property type="molecule type" value="Genomic_DNA"/>
</dbReference>
<keyword evidence="1" id="KW-0472">Membrane</keyword>
<comment type="caution">
    <text evidence="2">The sequence shown here is derived from an EMBL/GenBank/DDBJ whole genome shotgun (WGS) entry which is preliminary data.</text>
</comment>
<accession>A0A0G1HPW4</accession>
<feature type="transmembrane region" description="Helical" evidence="1">
    <location>
        <begin position="7"/>
        <end position="34"/>
    </location>
</feature>
<dbReference type="AlphaFoldDB" id="A0A0G1HPW4"/>
<proteinExistence type="predicted"/>
<dbReference type="Proteomes" id="UP000034172">
    <property type="component" value="Unassembled WGS sequence"/>
</dbReference>
<sequence length="73" mass="8169">MEIIPGVVISLSLIVGFMAKISMILFLILSIIMVRQESLMDKVVNLPIGKSLKILTWGYFLFSLFVTVIVLLV</sequence>
<gene>
    <name evidence="2" type="ORF">UW41_C0021G0014</name>
</gene>
<organism evidence="2 3">
    <name type="scientific">Candidatus Collierbacteria bacterium GW2011_GWC2_44_18</name>
    <dbReference type="NCBI Taxonomy" id="1618392"/>
    <lineage>
        <taxon>Bacteria</taxon>
        <taxon>Candidatus Collieribacteriota</taxon>
    </lineage>
</organism>
<evidence type="ECO:0000313" key="3">
    <source>
        <dbReference type="Proteomes" id="UP000034172"/>
    </source>
</evidence>
<evidence type="ECO:0000313" key="2">
    <source>
        <dbReference type="EMBL" id="KKT48688.1"/>
    </source>
</evidence>
<dbReference type="Pfam" id="PF18901">
    <property type="entry name" value="DUF5657"/>
    <property type="match status" value="1"/>
</dbReference>